<sequence>MDVEEVLLNRDKRSLYEMNYRETYEQIILNHASQQTSKGYNTTQAQLTATNWGEKLWTPWPALSSNCEYYEEDLHTFIRYQFFPTGDIHCEGQKQGSNPSRKANVTRGKKHIVEFTESFEYNKYLNSNGLEMQLDWDALKAQQSGNAMSHHTGILTRNNRHLLYSENASDGDKNMSVSKIAKGSGSPSPMMEKKIIFFRKRATFQDF</sequence>
<name>A0A9Q1GRW8_9CARY</name>
<evidence type="ECO:0000313" key="2">
    <source>
        <dbReference type="Proteomes" id="UP001153076"/>
    </source>
</evidence>
<gene>
    <name evidence="1" type="ORF">Cgig2_021335</name>
</gene>
<protein>
    <submittedName>
        <fullName evidence="1">Uncharacterized protein</fullName>
    </submittedName>
</protein>
<dbReference type="EMBL" id="JAKOGI010001456">
    <property type="protein sequence ID" value="KAJ8425530.1"/>
    <property type="molecule type" value="Genomic_DNA"/>
</dbReference>
<dbReference type="Proteomes" id="UP001153076">
    <property type="component" value="Unassembled WGS sequence"/>
</dbReference>
<comment type="caution">
    <text evidence="1">The sequence shown here is derived from an EMBL/GenBank/DDBJ whole genome shotgun (WGS) entry which is preliminary data.</text>
</comment>
<reference evidence="1" key="1">
    <citation type="submission" date="2022-04" db="EMBL/GenBank/DDBJ databases">
        <title>Carnegiea gigantea Genome sequencing and assembly v2.</title>
        <authorList>
            <person name="Copetti D."/>
            <person name="Sanderson M.J."/>
            <person name="Burquez A."/>
            <person name="Wojciechowski M.F."/>
        </authorList>
    </citation>
    <scope>NUCLEOTIDE SEQUENCE</scope>
    <source>
        <strain evidence="1">SGP5-SGP5p</strain>
        <tissue evidence="1">Aerial part</tissue>
    </source>
</reference>
<proteinExistence type="predicted"/>
<evidence type="ECO:0000313" key="1">
    <source>
        <dbReference type="EMBL" id="KAJ8425530.1"/>
    </source>
</evidence>
<keyword evidence="2" id="KW-1185">Reference proteome</keyword>
<accession>A0A9Q1GRW8</accession>
<organism evidence="1 2">
    <name type="scientific">Carnegiea gigantea</name>
    <dbReference type="NCBI Taxonomy" id="171969"/>
    <lineage>
        <taxon>Eukaryota</taxon>
        <taxon>Viridiplantae</taxon>
        <taxon>Streptophyta</taxon>
        <taxon>Embryophyta</taxon>
        <taxon>Tracheophyta</taxon>
        <taxon>Spermatophyta</taxon>
        <taxon>Magnoliopsida</taxon>
        <taxon>eudicotyledons</taxon>
        <taxon>Gunneridae</taxon>
        <taxon>Pentapetalae</taxon>
        <taxon>Caryophyllales</taxon>
        <taxon>Cactineae</taxon>
        <taxon>Cactaceae</taxon>
        <taxon>Cactoideae</taxon>
        <taxon>Echinocereeae</taxon>
        <taxon>Carnegiea</taxon>
    </lineage>
</organism>
<dbReference type="AlphaFoldDB" id="A0A9Q1GRW8"/>